<comment type="similarity">
    <text evidence="2 7">Belongs to the enoyl-CoA hydratase/isomerase family.</text>
</comment>
<evidence type="ECO:0000313" key="9">
    <source>
        <dbReference type="Proteomes" id="UP000239549"/>
    </source>
</evidence>
<dbReference type="Pfam" id="PF00378">
    <property type="entry name" value="ECH_1"/>
    <property type="match status" value="1"/>
</dbReference>
<dbReference type="FunFam" id="1.10.12.10:FF:000001">
    <property type="entry name" value="Probable enoyl-CoA hydratase, mitochondrial"/>
    <property type="match status" value="1"/>
</dbReference>
<evidence type="ECO:0000313" key="8">
    <source>
        <dbReference type="EMBL" id="GBF33720.1"/>
    </source>
</evidence>
<proteinExistence type="inferred from homology"/>
<dbReference type="PANTHER" id="PTHR11941:SF54">
    <property type="entry name" value="ENOYL-COA HYDRATASE, MITOCHONDRIAL"/>
    <property type="match status" value="1"/>
</dbReference>
<name>A0A2L2XC54_9FIRM</name>
<protein>
    <recommendedName>
        <fullName evidence="6">short-chain-enoyl-CoA hydratase</fullName>
        <ecNumber evidence="6">4.2.1.150</ecNumber>
    </recommendedName>
</protein>
<dbReference type="OrthoDB" id="9775794at2"/>
<dbReference type="SUPFAM" id="SSF52096">
    <property type="entry name" value="ClpP/crotonase"/>
    <property type="match status" value="1"/>
</dbReference>
<keyword evidence="4" id="KW-0456">Lyase</keyword>
<dbReference type="Proteomes" id="UP000239549">
    <property type="component" value="Unassembled WGS sequence"/>
</dbReference>
<dbReference type="FunFam" id="3.90.226.10:FF:000009">
    <property type="entry name" value="Carnitinyl-CoA dehydratase"/>
    <property type="match status" value="1"/>
</dbReference>
<evidence type="ECO:0000256" key="3">
    <source>
        <dbReference type="ARBA" id="ARBA00011881"/>
    </source>
</evidence>
<dbReference type="EMBL" id="BFAV01000119">
    <property type="protein sequence ID" value="GBF33720.1"/>
    <property type="molecule type" value="Genomic_DNA"/>
</dbReference>
<dbReference type="InterPro" id="IPR001753">
    <property type="entry name" value="Enoyl-CoA_hydra/iso"/>
</dbReference>
<accession>A0A2L2XC54</accession>
<dbReference type="GO" id="GO:0018812">
    <property type="term" value="F:3-hydroxyacyl-CoA dehydratase activity"/>
    <property type="evidence" value="ECO:0007669"/>
    <property type="project" value="UniProtKB-EC"/>
</dbReference>
<dbReference type="AlphaFoldDB" id="A0A2L2XC54"/>
<organism evidence="8 9">
    <name type="scientific">Desulfocucumis palustris</name>
    <dbReference type="NCBI Taxonomy" id="1898651"/>
    <lineage>
        <taxon>Bacteria</taxon>
        <taxon>Bacillati</taxon>
        <taxon>Bacillota</taxon>
        <taxon>Clostridia</taxon>
        <taxon>Eubacteriales</taxon>
        <taxon>Desulfocucumaceae</taxon>
        <taxon>Desulfocucumis</taxon>
    </lineage>
</organism>
<evidence type="ECO:0000256" key="4">
    <source>
        <dbReference type="ARBA" id="ARBA00023239"/>
    </source>
</evidence>
<dbReference type="InterPro" id="IPR029045">
    <property type="entry name" value="ClpP/crotonase-like_dom_sf"/>
</dbReference>
<gene>
    <name evidence="8" type="ORF">DCCM_2826</name>
</gene>
<comment type="pathway">
    <text evidence="1">Lipid metabolism; butanoate metabolism.</text>
</comment>
<dbReference type="InterPro" id="IPR014748">
    <property type="entry name" value="Enoyl-CoA_hydra_C"/>
</dbReference>
<dbReference type="Gene3D" id="1.10.12.10">
    <property type="entry name" value="Lyase 2-enoyl-coa Hydratase, Chain A, domain 2"/>
    <property type="match status" value="1"/>
</dbReference>
<dbReference type="PROSITE" id="PS00166">
    <property type="entry name" value="ENOYL_COA_HYDRATASE"/>
    <property type="match status" value="1"/>
</dbReference>
<dbReference type="EC" id="4.2.1.150" evidence="6"/>
<dbReference type="InterPro" id="IPR018376">
    <property type="entry name" value="Enoyl-CoA_hyd/isom_CS"/>
</dbReference>
<comment type="caution">
    <text evidence="8">The sequence shown here is derived from an EMBL/GenBank/DDBJ whole genome shotgun (WGS) entry which is preliminary data.</text>
</comment>
<dbReference type="Gene3D" id="3.90.226.10">
    <property type="entry name" value="2-enoyl-CoA Hydratase, Chain A, domain 1"/>
    <property type="match status" value="1"/>
</dbReference>
<evidence type="ECO:0000256" key="2">
    <source>
        <dbReference type="ARBA" id="ARBA00005254"/>
    </source>
</evidence>
<comment type="subunit">
    <text evidence="3">Homotetramer.</text>
</comment>
<comment type="catalytic activity">
    <reaction evidence="5">
        <text>a short-chain (3S)-3-hydroxyacyl-CoA = a short-chain (2E)-enoyl-CoA + H2O</text>
        <dbReference type="Rhea" id="RHEA:52664"/>
        <dbReference type="ChEBI" id="CHEBI:15377"/>
        <dbReference type="ChEBI" id="CHEBI:87488"/>
        <dbReference type="ChEBI" id="CHEBI:136760"/>
        <dbReference type="EC" id="4.2.1.150"/>
    </reaction>
</comment>
<reference evidence="9" key="1">
    <citation type="submission" date="2018-02" db="EMBL/GenBank/DDBJ databases">
        <title>Genome sequence of Desulfocucumis palustris strain NAW-5.</title>
        <authorList>
            <person name="Watanabe M."/>
            <person name="Kojima H."/>
            <person name="Fukui M."/>
        </authorList>
    </citation>
    <scope>NUCLEOTIDE SEQUENCE [LARGE SCALE GENOMIC DNA]</scope>
    <source>
        <strain evidence="9">NAW-5</strain>
    </source>
</reference>
<evidence type="ECO:0000256" key="1">
    <source>
        <dbReference type="ARBA" id="ARBA00005086"/>
    </source>
</evidence>
<evidence type="ECO:0000256" key="7">
    <source>
        <dbReference type="RuleBase" id="RU003707"/>
    </source>
</evidence>
<sequence>MENQGYTSLLCEKEEGVAIVVINRAEVMNALNGQVFKELGRIFAELEADHRVQAVILTGSGKKSFAAGADISQMQKMTTLEARQLALAVKAAQDKIASLSKPVIAAVNGFALGGGCEVAMCCDFRIAAENARFGQPEINLGIIPGGGGTQRLTNLVGLAKAKELVLTGKIIDAREALDIGLVNKVVAADLLLSEAKKLAGSLVEKSGFALNMAKAALNQSVSLDLNSGLDYEIECFAACFSTYDQKEGMAAFAEKRKPKFMGR</sequence>
<dbReference type="RefSeq" id="WP_104372076.1">
    <property type="nucleotide sequence ID" value="NZ_BFAV01000119.1"/>
</dbReference>
<evidence type="ECO:0000256" key="5">
    <source>
        <dbReference type="ARBA" id="ARBA00050624"/>
    </source>
</evidence>
<dbReference type="CDD" id="cd06558">
    <property type="entry name" value="crotonase-like"/>
    <property type="match status" value="1"/>
</dbReference>
<keyword evidence="9" id="KW-1185">Reference proteome</keyword>
<dbReference type="PANTHER" id="PTHR11941">
    <property type="entry name" value="ENOYL-COA HYDRATASE-RELATED"/>
    <property type="match status" value="1"/>
</dbReference>
<dbReference type="GO" id="GO:0006635">
    <property type="term" value="P:fatty acid beta-oxidation"/>
    <property type="evidence" value="ECO:0007669"/>
    <property type="project" value="TreeGrafter"/>
</dbReference>
<evidence type="ECO:0000256" key="6">
    <source>
        <dbReference type="ARBA" id="ARBA00067035"/>
    </source>
</evidence>